<comment type="function">
    <text evidence="1">Involved in the transposition of the insertion sequence IS5.</text>
</comment>
<dbReference type="GO" id="GO:0006313">
    <property type="term" value="P:DNA transposition"/>
    <property type="evidence" value="ECO:0007669"/>
    <property type="project" value="InterPro"/>
</dbReference>
<feature type="domain" description="Transposase IS4-like" evidence="6">
    <location>
        <begin position="135"/>
        <end position="309"/>
    </location>
</feature>
<evidence type="ECO:0000256" key="3">
    <source>
        <dbReference type="ARBA" id="ARBA00022578"/>
    </source>
</evidence>
<evidence type="ECO:0000313" key="10">
    <source>
        <dbReference type="EMBL" id="MDQ1120798.1"/>
    </source>
</evidence>
<evidence type="ECO:0000256" key="2">
    <source>
        <dbReference type="ARBA" id="ARBA00010075"/>
    </source>
</evidence>
<keyword evidence="3" id="KW-0815">Transposition</keyword>
<evidence type="ECO:0000259" key="6">
    <source>
        <dbReference type="Pfam" id="PF01609"/>
    </source>
</evidence>
<evidence type="ECO:0000256" key="5">
    <source>
        <dbReference type="ARBA" id="ARBA00023172"/>
    </source>
</evidence>
<dbReference type="EMBL" id="JAUTBB010000001">
    <property type="protein sequence ID" value="MDQ1118376.1"/>
    <property type="molecule type" value="Genomic_DNA"/>
</dbReference>
<protein>
    <submittedName>
        <fullName evidence="10">IS5 family transposase</fullName>
    </submittedName>
</protein>
<dbReference type="Pfam" id="PF05598">
    <property type="entry name" value="DUF772"/>
    <property type="match status" value="1"/>
</dbReference>
<dbReference type="GO" id="GO:0004803">
    <property type="term" value="F:transposase activity"/>
    <property type="evidence" value="ECO:0007669"/>
    <property type="project" value="InterPro"/>
</dbReference>
<comment type="caution">
    <text evidence="10">The sequence shown here is derived from an EMBL/GenBank/DDBJ whole genome shotgun (WGS) entry which is preliminary data.</text>
</comment>
<dbReference type="RefSeq" id="WP_306991040.1">
    <property type="nucleotide sequence ID" value="NZ_JAUTBB010000001.1"/>
</dbReference>
<sequence length="317" mass="35017">MQRDPAQSSFADALVLGSTNSRLQRIDALLDWPQLVGALGLERKAQTGRPAYPPTTMLKVLLLQAWYGLSDPAMEDALGDRLSFRRFVGLSLDQAVPDHSTISRFRQRLLEGDRWQRLLAQVNAQLDAHQVILRQGTLIDATLIPAAAAEPPKQVGGGQSPVDPDARWTKRPNGMARFGYKLHLAVDRGSQIARAMVLTSANINEITQAAKLVQGDEGAVWADKGYVGPSLREKLAEHGIGNRVQRKASRTRKLTVWEKRRNTLIGRVRGRIEGVFGALKRSYGLARMRFMGLERNAVATCVTLVAWNLARAADRTV</sequence>
<dbReference type="InterPro" id="IPR047959">
    <property type="entry name" value="Transpos_IS5"/>
</dbReference>
<gene>
    <name evidence="8" type="ORF">QE383_000283</name>
    <name evidence="9" type="ORF">QE383_000684</name>
    <name evidence="10" type="ORF">QE383_003106</name>
</gene>
<evidence type="ECO:0000313" key="8">
    <source>
        <dbReference type="EMBL" id="MDQ1117975.1"/>
    </source>
</evidence>
<evidence type="ECO:0000256" key="1">
    <source>
        <dbReference type="ARBA" id="ARBA00003544"/>
    </source>
</evidence>
<evidence type="ECO:0000259" key="7">
    <source>
        <dbReference type="Pfam" id="PF05598"/>
    </source>
</evidence>
<keyword evidence="5" id="KW-0233">DNA recombination</keyword>
<dbReference type="EMBL" id="JAUTBB010000001">
    <property type="protein sequence ID" value="MDQ1117975.1"/>
    <property type="molecule type" value="Genomic_DNA"/>
</dbReference>
<evidence type="ECO:0000313" key="11">
    <source>
        <dbReference type="Proteomes" id="UP001234354"/>
    </source>
</evidence>
<dbReference type="InterPro" id="IPR008490">
    <property type="entry name" value="Transposase_InsH_N"/>
</dbReference>
<feature type="domain" description="Transposase InsH N-terminal" evidence="7">
    <location>
        <begin position="19"/>
        <end position="108"/>
    </location>
</feature>
<dbReference type="Pfam" id="PF01609">
    <property type="entry name" value="DDE_Tnp_1"/>
    <property type="match status" value="1"/>
</dbReference>
<evidence type="ECO:0000313" key="9">
    <source>
        <dbReference type="EMBL" id="MDQ1118376.1"/>
    </source>
</evidence>
<evidence type="ECO:0000256" key="4">
    <source>
        <dbReference type="ARBA" id="ARBA00023125"/>
    </source>
</evidence>
<dbReference type="InterPro" id="IPR002559">
    <property type="entry name" value="Transposase_11"/>
</dbReference>
<dbReference type="GO" id="GO:0003677">
    <property type="term" value="F:DNA binding"/>
    <property type="evidence" value="ECO:0007669"/>
    <property type="project" value="UniProtKB-KW"/>
</dbReference>
<dbReference type="AlphaFoldDB" id="A0AAW8GIB7"/>
<dbReference type="PANTHER" id="PTHR35604">
    <property type="entry name" value="TRANSPOSASE INSH FOR INSERTION SEQUENCE ELEMENT IS5A-RELATED"/>
    <property type="match status" value="1"/>
</dbReference>
<keyword evidence="4" id="KW-0238">DNA-binding</keyword>
<dbReference type="Proteomes" id="UP001234354">
    <property type="component" value="Unassembled WGS sequence"/>
</dbReference>
<dbReference type="EMBL" id="JAUTBB010000001">
    <property type="protein sequence ID" value="MDQ1120798.1"/>
    <property type="molecule type" value="Genomic_DNA"/>
</dbReference>
<accession>A0AAW8GIB7</accession>
<proteinExistence type="inferred from homology"/>
<reference evidence="10" key="1">
    <citation type="submission" date="2023-07" db="EMBL/GenBank/DDBJ databases">
        <title>Functional and genomic diversity of the sorghum phyllosphere microbiome.</title>
        <authorList>
            <person name="Shade A."/>
        </authorList>
    </citation>
    <scope>NUCLEOTIDE SEQUENCE</scope>
    <source>
        <strain evidence="10">SORGH_AS_0908</strain>
    </source>
</reference>
<name>A0AAW8GIB7_9GAMM</name>
<dbReference type="PANTHER" id="PTHR35604:SF2">
    <property type="entry name" value="TRANSPOSASE INSH FOR INSERTION SEQUENCE ELEMENT IS5A-RELATED"/>
    <property type="match status" value="1"/>
</dbReference>
<dbReference type="NCBIfam" id="NF033581">
    <property type="entry name" value="transpos_IS5_4"/>
    <property type="match status" value="1"/>
</dbReference>
<comment type="similarity">
    <text evidence="2">Belongs to the transposase 11 family.</text>
</comment>
<organism evidence="10 11">
    <name type="scientific">Pseudoxanthomonas winnipegensis</name>
    <dbReference type="NCBI Taxonomy" id="2480810"/>
    <lineage>
        <taxon>Bacteria</taxon>
        <taxon>Pseudomonadati</taxon>
        <taxon>Pseudomonadota</taxon>
        <taxon>Gammaproteobacteria</taxon>
        <taxon>Lysobacterales</taxon>
        <taxon>Lysobacteraceae</taxon>
        <taxon>Pseudoxanthomonas</taxon>
    </lineage>
</organism>